<evidence type="ECO:0000256" key="5">
    <source>
        <dbReference type="ARBA" id="ARBA00023136"/>
    </source>
</evidence>
<dbReference type="PANTHER" id="PTHR11819">
    <property type="entry name" value="SOLUTE CARRIER FAMILY 5"/>
    <property type="match status" value="1"/>
</dbReference>
<dbReference type="EMBL" id="BQKE01000002">
    <property type="protein sequence ID" value="GJM62453.1"/>
    <property type="molecule type" value="Genomic_DNA"/>
</dbReference>
<feature type="transmembrane region" description="Helical" evidence="7">
    <location>
        <begin position="471"/>
        <end position="491"/>
    </location>
</feature>
<dbReference type="InterPro" id="IPR038377">
    <property type="entry name" value="Na/Glc_symporter_sf"/>
</dbReference>
<evidence type="ECO:0000256" key="4">
    <source>
        <dbReference type="ARBA" id="ARBA00022989"/>
    </source>
</evidence>
<proteinExistence type="inferred from homology"/>
<evidence type="ECO:0000256" key="3">
    <source>
        <dbReference type="ARBA" id="ARBA00022692"/>
    </source>
</evidence>
<keyword evidence="9" id="KW-1185">Reference proteome</keyword>
<evidence type="ECO:0000256" key="6">
    <source>
        <dbReference type="RuleBase" id="RU362091"/>
    </source>
</evidence>
<dbReference type="PROSITE" id="PS50283">
    <property type="entry name" value="NA_SOLUT_SYMP_3"/>
    <property type="match status" value="1"/>
</dbReference>
<keyword evidence="3 7" id="KW-0812">Transmembrane</keyword>
<dbReference type="PANTHER" id="PTHR11819:SF195">
    <property type="entry name" value="SODIUM_GLUCOSE COTRANSPORTER 4"/>
    <property type="match status" value="1"/>
</dbReference>
<dbReference type="GO" id="GO:0005412">
    <property type="term" value="F:D-glucose:sodium symporter activity"/>
    <property type="evidence" value="ECO:0007669"/>
    <property type="project" value="TreeGrafter"/>
</dbReference>
<feature type="transmembrane region" description="Helical" evidence="7">
    <location>
        <begin position="526"/>
        <end position="545"/>
    </location>
</feature>
<dbReference type="GO" id="GO:0005886">
    <property type="term" value="C:plasma membrane"/>
    <property type="evidence" value="ECO:0007669"/>
    <property type="project" value="TreeGrafter"/>
</dbReference>
<feature type="transmembrane region" description="Helical" evidence="7">
    <location>
        <begin position="232"/>
        <end position="251"/>
    </location>
</feature>
<evidence type="ECO:0000256" key="2">
    <source>
        <dbReference type="ARBA" id="ARBA00006434"/>
    </source>
</evidence>
<feature type="transmembrane region" description="Helical" evidence="7">
    <location>
        <begin position="49"/>
        <end position="69"/>
    </location>
</feature>
<keyword evidence="5 7" id="KW-0472">Membrane</keyword>
<comment type="similarity">
    <text evidence="2 6">Belongs to the sodium:solute symporter (SSF) (TC 2.A.21) family.</text>
</comment>
<comment type="caution">
    <text evidence="8">The sequence shown here is derived from an EMBL/GenBank/DDBJ whole genome shotgun (WGS) entry which is preliminary data.</text>
</comment>
<gene>
    <name evidence="8" type="ORF">PEDI_30050</name>
</gene>
<feature type="transmembrane region" description="Helical" evidence="7">
    <location>
        <begin position="441"/>
        <end position="459"/>
    </location>
</feature>
<keyword evidence="4 7" id="KW-1133">Transmembrane helix</keyword>
<evidence type="ECO:0000256" key="7">
    <source>
        <dbReference type="SAM" id="Phobius"/>
    </source>
</evidence>
<feature type="transmembrane region" description="Helical" evidence="7">
    <location>
        <begin position="272"/>
        <end position="293"/>
    </location>
</feature>
<feature type="transmembrane region" description="Helical" evidence="7">
    <location>
        <begin position="122"/>
        <end position="148"/>
    </location>
</feature>
<name>A0AAN4VZ72_9BACT</name>
<dbReference type="NCBIfam" id="TIGR00813">
    <property type="entry name" value="sss"/>
    <property type="match status" value="1"/>
</dbReference>
<dbReference type="AlphaFoldDB" id="A0AAN4VZ72"/>
<dbReference type="CDD" id="cd10329">
    <property type="entry name" value="SLC5sbd_SGLT1-like"/>
    <property type="match status" value="1"/>
</dbReference>
<feature type="transmembrane region" description="Helical" evidence="7">
    <location>
        <begin position="6"/>
        <end position="28"/>
    </location>
</feature>
<dbReference type="Gene3D" id="1.20.1730.10">
    <property type="entry name" value="Sodium/glucose cotransporter"/>
    <property type="match status" value="1"/>
</dbReference>
<feature type="transmembrane region" description="Helical" evidence="7">
    <location>
        <begin position="335"/>
        <end position="360"/>
    </location>
</feature>
<dbReference type="InterPro" id="IPR001734">
    <property type="entry name" value="Na/solute_symporter"/>
</dbReference>
<evidence type="ECO:0000313" key="9">
    <source>
        <dbReference type="Proteomes" id="UP001310022"/>
    </source>
</evidence>
<feature type="transmembrane region" description="Helical" evidence="7">
    <location>
        <begin position="188"/>
        <end position="212"/>
    </location>
</feature>
<feature type="transmembrane region" description="Helical" evidence="7">
    <location>
        <begin position="416"/>
        <end position="434"/>
    </location>
</feature>
<dbReference type="RefSeq" id="WP_338237741.1">
    <property type="nucleotide sequence ID" value="NZ_BQKE01000002.1"/>
</dbReference>
<organism evidence="8 9">
    <name type="scientific">Persicobacter diffluens</name>
    <dbReference type="NCBI Taxonomy" id="981"/>
    <lineage>
        <taxon>Bacteria</taxon>
        <taxon>Pseudomonadati</taxon>
        <taxon>Bacteroidota</taxon>
        <taxon>Cytophagia</taxon>
        <taxon>Cytophagales</taxon>
        <taxon>Persicobacteraceae</taxon>
        <taxon>Persicobacter</taxon>
    </lineage>
</organism>
<feature type="transmembrane region" description="Helical" evidence="7">
    <location>
        <begin position="160"/>
        <end position="181"/>
    </location>
</feature>
<evidence type="ECO:0000313" key="8">
    <source>
        <dbReference type="EMBL" id="GJM62453.1"/>
    </source>
</evidence>
<sequence length="546" mass="60356">MDLNITLSTIDLGLIVVYVIGVIAWALFNSSNDSSQDYFLAGRNMKWPAVGLSLFAASVSSSTLIGQSAEAFKTGLAVYNYQWVSILVMIVFATFFLPFYIKSGIYTMPEFLEKRFDKKSRYYFSAITILGNVFLDAAAALYAGAMIIKLIYPEAELQTIIFFLAIAAGIYTIPGGLSSAINAELIQAVILIIGSIILAFLAIDNIGGWAEFHERFNDGLWMSLTRSMDDPAVPWLGMIVGIPVLGFYFWGNNQVMVQRVLSAKSVDHGRKGVLFVGLLYIFTLIVFIFPGLAARAMDLFHVQIPAEAFGHEVVSEYGVDVNEVYPRLIMELMPVGLVGIVIAAMISALTSTLSATLNSASTLFTMDFYSKFAPNTDSKKLVRVGQITSTVILIIAIFWAPQIQKFGSLVDYYQEMLSYLAPPVVGVFFLGLFNKRVNAKGAFFGLIFGLAVAVLLLVFKSSLPFFADLHFLLLVPFLLFINVSATLIISYRSEVPPAEKVAAFTWNKSLWKAETKELEGVVWYKNFRWLALLLAVACFASFLIYA</sequence>
<feature type="transmembrane region" description="Helical" evidence="7">
    <location>
        <begin position="81"/>
        <end position="101"/>
    </location>
</feature>
<feature type="transmembrane region" description="Helical" evidence="7">
    <location>
        <begin position="381"/>
        <end position="401"/>
    </location>
</feature>
<accession>A0AAN4VZ72</accession>
<evidence type="ECO:0000256" key="1">
    <source>
        <dbReference type="ARBA" id="ARBA00004141"/>
    </source>
</evidence>
<protein>
    <submittedName>
        <fullName evidence="8">Sodium/glucose cotransporter 2</fullName>
    </submittedName>
</protein>
<dbReference type="Pfam" id="PF00474">
    <property type="entry name" value="SSF"/>
    <property type="match status" value="1"/>
</dbReference>
<reference evidence="8 9" key="1">
    <citation type="submission" date="2021-12" db="EMBL/GenBank/DDBJ databases">
        <title>Genome sequencing of bacteria with rrn-lacking chromosome and rrn-plasmid.</title>
        <authorList>
            <person name="Anda M."/>
            <person name="Iwasaki W."/>
        </authorList>
    </citation>
    <scope>NUCLEOTIDE SEQUENCE [LARGE SCALE GENOMIC DNA]</scope>
    <source>
        <strain evidence="8 9">NBRC 15940</strain>
    </source>
</reference>
<dbReference type="Proteomes" id="UP001310022">
    <property type="component" value="Unassembled WGS sequence"/>
</dbReference>
<comment type="subcellular location">
    <subcellularLocation>
        <location evidence="1">Membrane</location>
        <topology evidence="1">Multi-pass membrane protein</topology>
    </subcellularLocation>
</comment>